<dbReference type="GO" id="GO:0016491">
    <property type="term" value="F:oxidoreductase activity"/>
    <property type="evidence" value="ECO:0007669"/>
    <property type="project" value="UniProtKB-KW"/>
</dbReference>
<gene>
    <name evidence="5" type="ORF">FBY58_1308</name>
</gene>
<sequence length="281" mass="30903">MGHILITGAGSGFGREIALRLAEQGHPVIAAVEIQPQIFALQQAAKKRGVQLSIEKLDITDEGDRAKAWQWDVDILLNNAGISEGGSVVDIPAENLRKQFEVNVMGTILLTQGFAKKMVKSKKGRIVFMSSVAGLTVDPFTGAYSASKHAIEAFAAALDKELKSFGIQIATVNPGPFLTGFNDRMFETWQSWLDDPSTRVFDYKKLAFPHEQFDPEEVITTSITVLTGKTNRYRNLVPAKMQKDTEKQINDIWGKTQNNPKGGEEDSLVKKAYHIKPGTAA</sequence>
<dbReference type="PANTHER" id="PTHR42901:SF1">
    <property type="entry name" value="ALCOHOL DEHYDROGENASE"/>
    <property type="match status" value="1"/>
</dbReference>
<dbReference type="InterPro" id="IPR057326">
    <property type="entry name" value="KR_dom"/>
</dbReference>
<dbReference type="InterPro" id="IPR036291">
    <property type="entry name" value="NAD(P)-bd_dom_sf"/>
</dbReference>
<comment type="caution">
    <text evidence="5">The sequence shown here is derived from an EMBL/GenBank/DDBJ whole genome shotgun (WGS) entry which is preliminary data.</text>
</comment>
<evidence type="ECO:0000256" key="1">
    <source>
        <dbReference type="ARBA" id="ARBA00006484"/>
    </source>
</evidence>
<dbReference type="EMBL" id="VFOF01000001">
    <property type="protein sequence ID" value="TQL17707.1"/>
    <property type="molecule type" value="Genomic_DNA"/>
</dbReference>
<proteinExistence type="inferred from homology"/>
<protein>
    <submittedName>
        <fullName evidence="5">Short-subunit dehydrogenase</fullName>
    </submittedName>
</protein>
<evidence type="ECO:0000256" key="3">
    <source>
        <dbReference type="RuleBase" id="RU000363"/>
    </source>
</evidence>
<feature type="domain" description="Ketoreductase" evidence="4">
    <location>
        <begin position="2"/>
        <end position="173"/>
    </location>
</feature>
<dbReference type="Gene3D" id="3.40.50.720">
    <property type="entry name" value="NAD(P)-binding Rossmann-like Domain"/>
    <property type="match status" value="1"/>
</dbReference>
<evidence type="ECO:0000256" key="2">
    <source>
        <dbReference type="ARBA" id="ARBA00023002"/>
    </source>
</evidence>
<dbReference type="PANTHER" id="PTHR42901">
    <property type="entry name" value="ALCOHOL DEHYDROGENASE"/>
    <property type="match status" value="1"/>
</dbReference>
<dbReference type="InterPro" id="IPR002347">
    <property type="entry name" value="SDR_fam"/>
</dbReference>
<dbReference type="PRINTS" id="PR00081">
    <property type="entry name" value="GDHRDH"/>
</dbReference>
<dbReference type="Proteomes" id="UP000316887">
    <property type="component" value="Unassembled WGS sequence"/>
</dbReference>
<dbReference type="RefSeq" id="WP_141920042.1">
    <property type="nucleotide sequence ID" value="NZ_VFOF01000001.1"/>
</dbReference>
<accession>A0A542W2A6</accession>
<dbReference type="SUPFAM" id="SSF51735">
    <property type="entry name" value="NAD(P)-binding Rossmann-fold domains"/>
    <property type="match status" value="1"/>
</dbReference>
<dbReference type="AlphaFoldDB" id="A0A542W2A6"/>
<organism evidence="5 6">
    <name type="scientific">Zymomonas mobilis</name>
    <dbReference type="NCBI Taxonomy" id="542"/>
    <lineage>
        <taxon>Bacteria</taxon>
        <taxon>Pseudomonadati</taxon>
        <taxon>Pseudomonadota</taxon>
        <taxon>Alphaproteobacteria</taxon>
        <taxon>Sphingomonadales</taxon>
        <taxon>Zymomonadaceae</taxon>
        <taxon>Zymomonas</taxon>
    </lineage>
</organism>
<dbReference type="PRINTS" id="PR00080">
    <property type="entry name" value="SDRFAMILY"/>
</dbReference>
<evidence type="ECO:0000313" key="6">
    <source>
        <dbReference type="Proteomes" id="UP000316887"/>
    </source>
</evidence>
<dbReference type="SMART" id="SM00822">
    <property type="entry name" value="PKS_KR"/>
    <property type="match status" value="1"/>
</dbReference>
<evidence type="ECO:0000313" key="5">
    <source>
        <dbReference type="EMBL" id="TQL17707.1"/>
    </source>
</evidence>
<dbReference type="NCBIfam" id="NF006776">
    <property type="entry name" value="PRK09291.1"/>
    <property type="match status" value="1"/>
</dbReference>
<dbReference type="OrthoDB" id="9793825at2"/>
<comment type="similarity">
    <text evidence="1 3">Belongs to the short-chain dehydrogenases/reductases (SDR) family.</text>
</comment>
<reference evidence="5 6" key="1">
    <citation type="submission" date="2019-06" db="EMBL/GenBank/DDBJ databases">
        <title>Genome sequencing of Zymomonas mobilis strains for genetic engineering and biofuel applications.</title>
        <authorList>
            <person name="Teravest M."/>
        </authorList>
    </citation>
    <scope>NUCLEOTIDE SEQUENCE [LARGE SCALE GENOMIC DNA]</scope>
    <source>
        <strain evidence="5 6">AN0101</strain>
    </source>
</reference>
<dbReference type="Pfam" id="PF00106">
    <property type="entry name" value="adh_short"/>
    <property type="match status" value="1"/>
</dbReference>
<name>A0A542W2A6_ZYMMB</name>
<evidence type="ECO:0000259" key="4">
    <source>
        <dbReference type="SMART" id="SM00822"/>
    </source>
</evidence>
<keyword evidence="2" id="KW-0560">Oxidoreductase</keyword>